<feature type="domain" description="ABC transmembrane type-1" evidence="12">
    <location>
        <begin position="44"/>
        <end position="328"/>
    </location>
</feature>
<dbReference type="PROSITE" id="PS50929">
    <property type="entry name" value="ABC_TM1F"/>
    <property type="match status" value="1"/>
</dbReference>
<feature type="transmembrane region" description="Helical" evidence="10">
    <location>
        <begin position="161"/>
        <end position="180"/>
    </location>
</feature>
<keyword evidence="14" id="KW-1185">Reference proteome</keyword>
<organism evidence="13 14">
    <name type="scientific">Streptomyces apricus</name>
    <dbReference type="NCBI Taxonomy" id="1828112"/>
    <lineage>
        <taxon>Bacteria</taxon>
        <taxon>Bacillati</taxon>
        <taxon>Actinomycetota</taxon>
        <taxon>Actinomycetes</taxon>
        <taxon>Kitasatosporales</taxon>
        <taxon>Streptomycetaceae</taxon>
        <taxon>Streptomyces</taxon>
    </lineage>
</organism>
<dbReference type="PANTHER" id="PTHR43394">
    <property type="entry name" value="ATP-DEPENDENT PERMEASE MDL1, MITOCHONDRIAL"/>
    <property type="match status" value="1"/>
</dbReference>
<dbReference type="EMBL" id="VDFC01000085">
    <property type="protein sequence ID" value="KAA0921322.1"/>
    <property type="molecule type" value="Genomic_DNA"/>
</dbReference>
<dbReference type="FunFam" id="3.40.50.300:FF:001001">
    <property type="entry name" value="Multidrug ABC transporter ATP-binding protein"/>
    <property type="match status" value="1"/>
</dbReference>
<evidence type="ECO:0000256" key="5">
    <source>
        <dbReference type="ARBA" id="ARBA00022692"/>
    </source>
</evidence>
<dbReference type="SUPFAM" id="SSF52540">
    <property type="entry name" value="P-loop containing nucleoside triphosphate hydrolases"/>
    <property type="match status" value="1"/>
</dbReference>
<feature type="transmembrane region" description="Helical" evidence="10">
    <location>
        <begin position="269"/>
        <end position="294"/>
    </location>
</feature>
<dbReference type="Gene3D" id="1.20.1560.10">
    <property type="entry name" value="ABC transporter type 1, transmembrane domain"/>
    <property type="match status" value="1"/>
</dbReference>
<evidence type="ECO:0000313" key="14">
    <source>
        <dbReference type="Proteomes" id="UP000324965"/>
    </source>
</evidence>
<evidence type="ECO:0000256" key="8">
    <source>
        <dbReference type="ARBA" id="ARBA00022989"/>
    </source>
</evidence>
<accession>A0A5A9ZX48</accession>
<dbReference type="GO" id="GO:0015421">
    <property type="term" value="F:ABC-type oligopeptide transporter activity"/>
    <property type="evidence" value="ECO:0007669"/>
    <property type="project" value="TreeGrafter"/>
</dbReference>
<dbReference type="InterPro" id="IPR003593">
    <property type="entry name" value="AAA+_ATPase"/>
</dbReference>
<evidence type="ECO:0000256" key="4">
    <source>
        <dbReference type="ARBA" id="ARBA00022519"/>
    </source>
</evidence>
<keyword evidence="2" id="KW-0813">Transport</keyword>
<feature type="transmembrane region" description="Helical" evidence="10">
    <location>
        <begin position="43"/>
        <end position="63"/>
    </location>
</feature>
<keyword evidence="6" id="KW-0547">Nucleotide-binding</keyword>
<dbReference type="InterPro" id="IPR036640">
    <property type="entry name" value="ABC1_TM_sf"/>
</dbReference>
<proteinExistence type="predicted"/>
<feature type="domain" description="ABC transporter" evidence="11">
    <location>
        <begin position="359"/>
        <end position="593"/>
    </location>
</feature>
<dbReference type="GO" id="GO:0005886">
    <property type="term" value="C:plasma membrane"/>
    <property type="evidence" value="ECO:0007669"/>
    <property type="project" value="UniProtKB-SubCell"/>
</dbReference>
<sequence length="596" mass="63590">MIGVAPPAYDPAAPTTAETLPVGAPATVRAYVGELFRRHRRAFLVLVAVNTVAVVSSMVGPYLLGSLVQHVSDGAAAARELHLERTVALFALALVVQAVFVRQVQLRGAMLGERMLADLREDFLVRAVGLPPGVLERAGTGDLLSRITTDIDRLANAMREAVPQLSIGVVWVALLLGGLVVTAPPLAPAVLVAVPILVIGCRWYFKRAPKAYRSEAAGYAAVAAVLAETVDAGRTVEAHRLGARRIDLSDRRVAEWTAWERYTLWLRSVLFPVINATHTTVLGSVLMIGGWFVLQGWIDVGQLTTGSLIALMLVDPVGLILRWYDELQVAHVSLARLVGVRDIEPDAGDDSLTPDGRDVHADEVRFGYREGVDVLREVSLEVAPGTRLALVGPSGAGKSTLGRLLAGIYAPRTGEVTLGGAELSRMSAEQVRSHVALVNQEHHVFVGALRDNLLLARTGAEDAELWAALGAVDADGWARALDDGLDTEVGSGGVALTPAQAQQVALARLVLADPHTLVLDEATSLLDPRAARHLERSLARVLEGRTVVAIAHRLHTAHDADVIAVVENGRISELGSHDELVAADGAYAALWRSWHG</sequence>
<gene>
    <name evidence="13" type="ORF">FGF04_36680</name>
</gene>
<protein>
    <submittedName>
        <fullName evidence="13">ABC transporter ATP-binding protein</fullName>
    </submittedName>
</protein>
<dbReference type="SUPFAM" id="SSF90123">
    <property type="entry name" value="ABC transporter transmembrane region"/>
    <property type="match status" value="1"/>
</dbReference>
<dbReference type="GO" id="GO:0016887">
    <property type="term" value="F:ATP hydrolysis activity"/>
    <property type="evidence" value="ECO:0007669"/>
    <property type="project" value="InterPro"/>
</dbReference>
<evidence type="ECO:0000256" key="2">
    <source>
        <dbReference type="ARBA" id="ARBA00022448"/>
    </source>
</evidence>
<name>A0A5A9ZX48_9ACTN</name>
<feature type="transmembrane region" description="Helical" evidence="10">
    <location>
        <begin position="83"/>
        <end position="101"/>
    </location>
</feature>
<dbReference type="GO" id="GO:0005524">
    <property type="term" value="F:ATP binding"/>
    <property type="evidence" value="ECO:0007669"/>
    <property type="project" value="UniProtKB-KW"/>
</dbReference>
<evidence type="ECO:0000256" key="1">
    <source>
        <dbReference type="ARBA" id="ARBA00004651"/>
    </source>
</evidence>
<dbReference type="InterPro" id="IPR027417">
    <property type="entry name" value="P-loop_NTPase"/>
</dbReference>
<dbReference type="InterPro" id="IPR039421">
    <property type="entry name" value="Type_1_exporter"/>
</dbReference>
<dbReference type="RefSeq" id="WP_149515724.1">
    <property type="nucleotide sequence ID" value="NZ_VDFC01000085.1"/>
</dbReference>
<comment type="subcellular location">
    <subcellularLocation>
        <location evidence="1">Cell membrane</location>
        <topology evidence="1">Multi-pass membrane protein</topology>
    </subcellularLocation>
</comment>
<keyword evidence="8 10" id="KW-1133">Transmembrane helix</keyword>
<evidence type="ECO:0000256" key="9">
    <source>
        <dbReference type="ARBA" id="ARBA00023136"/>
    </source>
</evidence>
<keyword evidence="5 10" id="KW-0812">Transmembrane</keyword>
<feature type="transmembrane region" description="Helical" evidence="10">
    <location>
        <begin position="186"/>
        <end position="205"/>
    </location>
</feature>
<evidence type="ECO:0000259" key="12">
    <source>
        <dbReference type="PROSITE" id="PS50929"/>
    </source>
</evidence>
<dbReference type="Pfam" id="PF00664">
    <property type="entry name" value="ABC_membrane"/>
    <property type="match status" value="1"/>
</dbReference>
<keyword evidence="9 10" id="KW-0472">Membrane</keyword>
<dbReference type="AlphaFoldDB" id="A0A5A9ZX48"/>
<keyword evidence="4" id="KW-0997">Cell inner membrane</keyword>
<evidence type="ECO:0000256" key="3">
    <source>
        <dbReference type="ARBA" id="ARBA00022475"/>
    </source>
</evidence>
<dbReference type="InterPro" id="IPR003439">
    <property type="entry name" value="ABC_transporter-like_ATP-bd"/>
</dbReference>
<dbReference type="SMART" id="SM00382">
    <property type="entry name" value="AAA"/>
    <property type="match status" value="1"/>
</dbReference>
<dbReference type="PANTHER" id="PTHR43394:SF1">
    <property type="entry name" value="ATP-BINDING CASSETTE SUB-FAMILY B MEMBER 10, MITOCHONDRIAL"/>
    <property type="match status" value="1"/>
</dbReference>
<reference evidence="13 14" key="1">
    <citation type="submission" date="2019-05" db="EMBL/GenBank/DDBJ databases">
        <authorList>
            <person name="Hariharan J."/>
            <person name="Choudoir M.J."/>
            <person name="Diebold P."/>
            <person name="Panke-Buisse K."/>
            <person name="Buckley D.H."/>
        </authorList>
    </citation>
    <scope>NUCLEOTIDE SEQUENCE [LARGE SCALE GENOMIC DNA]</scope>
    <source>
        <strain evidence="13 14">SUN51</strain>
    </source>
</reference>
<dbReference type="InterPro" id="IPR011527">
    <property type="entry name" value="ABC1_TM_dom"/>
</dbReference>
<dbReference type="Pfam" id="PF00005">
    <property type="entry name" value="ABC_tran"/>
    <property type="match status" value="1"/>
</dbReference>
<comment type="caution">
    <text evidence="13">The sequence shown here is derived from an EMBL/GenBank/DDBJ whole genome shotgun (WGS) entry which is preliminary data.</text>
</comment>
<dbReference type="Proteomes" id="UP000324965">
    <property type="component" value="Unassembled WGS sequence"/>
</dbReference>
<dbReference type="Gene3D" id="3.40.50.300">
    <property type="entry name" value="P-loop containing nucleotide triphosphate hydrolases"/>
    <property type="match status" value="1"/>
</dbReference>
<evidence type="ECO:0000256" key="7">
    <source>
        <dbReference type="ARBA" id="ARBA00022840"/>
    </source>
</evidence>
<evidence type="ECO:0000259" key="11">
    <source>
        <dbReference type="PROSITE" id="PS50893"/>
    </source>
</evidence>
<evidence type="ECO:0000313" key="13">
    <source>
        <dbReference type="EMBL" id="KAA0921322.1"/>
    </source>
</evidence>
<evidence type="ECO:0000256" key="10">
    <source>
        <dbReference type="SAM" id="Phobius"/>
    </source>
</evidence>
<dbReference type="PROSITE" id="PS50893">
    <property type="entry name" value="ABC_TRANSPORTER_2"/>
    <property type="match status" value="1"/>
</dbReference>
<keyword evidence="7 13" id="KW-0067">ATP-binding</keyword>
<evidence type="ECO:0000256" key="6">
    <source>
        <dbReference type="ARBA" id="ARBA00022741"/>
    </source>
</evidence>
<keyword evidence="3" id="KW-1003">Cell membrane</keyword>
<dbReference type="OrthoDB" id="9806127at2"/>